<dbReference type="EMBL" id="BAUU01000053">
    <property type="protein sequence ID" value="GAE32811.1"/>
    <property type="molecule type" value="Genomic_DNA"/>
</dbReference>
<evidence type="ECO:0000313" key="3">
    <source>
        <dbReference type="Proteomes" id="UP000018895"/>
    </source>
</evidence>
<reference evidence="2" key="1">
    <citation type="journal article" date="2014" name="Genome Announc.">
        <title>Draft Genome Sequences of Three Alkaliphilic Bacillus Strains, Bacillus wakoensis JCM 9140T, Bacillus akibai JCM 9157T, and Bacillus hemicellulosilyticus JCM 9152T.</title>
        <authorList>
            <person name="Yuki M."/>
            <person name="Oshima K."/>
            <person name="Suda W."/>
            <person name="Oshida Y."/>
            <person name="Kitamura K."/>
            <person name="Iida T."/>
            <person name="Hattori M."/>
            <person name="Ohkuma M."/>
        </authorList>
    </citation>
    <scope>NUCLEOTIDE SEQUENCE [LARGE SCALE GENOMIC DNA]</scope>
    <source>
        <strain evidence="2">JCM 9152</strain>
    </source>
</reference>
<name>W4QL47_9BACI</name>
<evidence type="ECO:0000259" key="1">
    <source>
        <dbReference type="SMART" id="SM00953"/>
    </source>
</evidence>
<protein>
    <recommendedName>
        <fullName evidence="1">RES domain-containing protein</fullName>
    </recommendedName>
</protein>
<dbReference type="AlphaFoldDB" id="W4QL47"/>
<organism evidence="2 3">
    <name type="scientific">Halalkalibacter hemicellulosilyticusJCM 9152</name>
    <dbReference type="NCBI Taxonomy" id="1236971"/>
    <lineage>
        <taxon>Bacteria</taxon>
        <taxon>Bacillati</taxon>
        <taxon>Bacillota</taxon>
        <taxon>Bacilli</taxon>
        <taxon>Bacillales</taxon>
        <taxon>Bacillaceae</taxon>
        <taxon>Halalkalibacter</taxon>
    </lineage>
</organism>
<dbReference type="RefSeq" id="WP_035347361.1">
    <property type="nucleotide sequence ID" value="NZ_BAUU01000053.1"/>
</dbReference>
<dbReference type="InterPro" id="IPR014914">
    <property type="entry name" value="RES_dom"/>
</dbReference>
<sequence length="365" mass="42227">MKCCENCFDDEFLIKEVQEIGKIGDCDYCGELNVYTINIKLLNEHFSKVIKLYTPTEAYEHYDPEVDHPLEVGVSLITLINEDWCIFSKKIQNHEIDYTLLFDILNSNENGRYYNPEEIYSKVKEGVFYKDPLMEWEIYWSELKKELKHENRFFPFFDINNDLLEILKYRERCLVNGDILFRARLGNNPKDKMLAPPANLAKSGRANPHGISYLYCGEDEETCVAEIRPWKGAKITIASLQVNKNLTLIDLSNKEISPFILESTEEILALETLITQFAQELSTPVDPSNSEIEYLPTQYLTELIKARGYDGIFFKSAMGPGFNVVLFNEKNVKVINTKTISVNDILYDFGQNSIFDEEDFSLTIK</sequence>
<feature type="domain" description="RES" evidence="1">
    <location>
        <begin position="189"/>
        <end position="338"/>
    </location>
</feature>
<keyword evidence="3" id="KW-1185">Reference proteome</keyword>
<dbReference type="Proteomes" id="UP000018895">
    <property type="component" value="Unassembled WGS sequence"/>
</dbReference>
<dbReference type="Pfam" id="PF08808">
    <property type="entry name" value="RES"/>
    <property type="match status" value="1"/>
</dbReference>
<dbReference type="SMART" id="SM00953">
    <property type="entry name" value="RES"/>
    <property type="match status" value="1"/>
</dbReference>
<evidence type="ECO:0000313" key="2">
    <source>
        <dbReference type="EMBL" id="GAE32811.1"/>
    </source>
</evidence>
<proteinExistence type="predicted"/>
<gene>
    <name evidence="2" type="ORF">JCM9152_4380</name>
</gene>
<accession>W4QL47</accession>
<dbReference type="STRING" id="1236971.JCM9152_4380"/>
<comment type="caution">
    <text evidence="2">The sequence shown here is derived from an EMBL/GenBank/DDBJ whole genome shotgun (WGS) entry which is preliminary data.</text>
</comment>
<dbReference type="OrthoDB" id="648213at2"/>